<name>A0A9W9ZT06_9CNID</name>
<proteinExistence type="predicted"/>
<dbReference type="InterPro" id="IPR049341">
    <property type="entry name" value="TRADD-like_N"/>
</dbReference>
<evidence type="ECO:0000256" key="1">
    <source>
        <dbReference type="SAM" id="Coils"/>
    </source>
</evidence>
<dbReference type="AlphaFoldDB" id="A0A9W9ZT06"/>
<evidence type="ECO:0000313" key="4">
    <source>
        <dbReference type="EMBL" id="KAJ7385434.1"/>
    </source>
</evidence>
<dbReference type="OrthoDB" id="5985362at2759"/>
<accession>A0A9W9ZT06</accession>
<evidence type="ECO:0000256" key="2">
    <source>
        <dbReference type="SAM" id="MobiDB-lite"/>
    </source>
</evidence>
<sequence>MERLSTTFQEGIASNNESQEKLQEEVRGLREDVKQMKRAVDQLIRINVDSISRGGVSTGFSHLPEAVDSERTCTVLMPPDQPPEAGAAESLHGGEFTGRLQDLSTERDIWNVIKESVSTFVEYLSDKLNVVVQRCTLGSLLITVECSSLQILEGLWEDYCSGHLNDMAQGMLVTAKVLEKLGLTELKLKTFISEEEYEKGRKIFKDNSMCTMEEVIEELKRELAASKQATQRQLEELRKFKETENVKLRNEFEHSKQATERHLKEMKEFRAMAEKELIGLKAEFSAWKHATKQQLEELRELKASAKERIEHEERLDVTKHPRLFPHV</sequence>
<comment type="caution">
    <text evidence="4">The sequence shown here is derived from an EMBL/GenBank/DDBJ whole genome shotgun (WGS) entry which is preliminary data.</text>
</comment>
<dbReference type="Proteomes" id="UP001163046">
    <property type="component" value="Unassembled WGS sequence"/>
</dbReference>
<dbReference type="Pfam" id="PF20694">
    <property type="entry name" value="TRADD-like_N"/>
    <property type="match status" value="1"/>
</dbReference>
<organism evidence="4 5">
    <name type="scientific">Desmophyllum pertusum</name>
    <dbReference type="NCBI Taxonomy" id="174260"/>
    <lineage>
        <taxon>Eukaryota</taxon>
        <taxon>Metazoa</taxon>
        <taxon>Cnidaria</taxon>
        <taxon>Anthozoa</taxon>
        <taxon>Hexacorallia</taxon>
        <taxon>Scleractinia</taxon>
        <taxon>Caryophylliina</taxon>
        <taxon>Caryophylliidae</taxon>
        <taxon>Desmophyllum</taxon>
    </lineage>
</organism>
<dbReference type="EMBL" id="MU825881">
    <property type="protein sequence ID" value="KAJ7385434.1"/>
    <property type="molecule type" value="Genomic_DNA"/>
</dbReference>
<protein>
    <recommendedName>
        <fullName evidence="3">TRADD-like N-terminal domain-containing protein</fullName>
    </recommendedName>
</protein>
<gene>
    <name evidence="4" type="ORF">OS493_016518</name>
</gene>
<feature type="compositionally biased region" description="Polar residues" evidence="2">
    <location>
        <begin position="1"/>
        <end position="17"/>
    </location>
</feature>
<reference evidence="4" key="1">
    <citation type="submission" date="2023-01" db="EMBL/GenBank/DDBJ databases">
        <title>Genome assembly of the deep-sea coral Lophelia pertusa.</title>
        <authorList>
            <person name="Herrera S."/>
            <person name="Cordes E."/>
        </authorList>
    </citation>
    <scope>NUCLEOTIDE SEQUENCE</scope>
    <source>
        <strain evidence="4">USNM1676648</strain>
        <tissue evidence="4">Polyp</tissue>
    </source>
</reference>
<keyword evidence="5" id="KW-1185">Reference proteome</keyword>
<evidence type="ECO:0000313" key="5">
    <source>
        <dbReference type="Proteomes" id="UP001163046"/>
    </source>
</evidence>
<feature type="region of interest" description="Disordered" evidence="2">
    <location>
        <begin position="1"/>
        <end position="24"/>
    </location>
</feature>
<keyword evidence="1" id="KW-0175">Coiled coil</keyword>
<feature type="coiled-coil region" evidence="1">
    <location>
        <begin position="212"/>
        <end position="315"/>
    </location>
</feature>
<feature type="domain" description="TRADD-like N-terminal" evidence="3">
    <location>
        <begin position="120"/>
        <end position="176"/>
    </location>
</feature>
<evidence type="ECO:0000259" key="3">
    <source>
        <dbReference type="Pfam" id="PF20694"/>
    </source>
</evidence>